<evidence type="ECO:0000313" key="1">
    <source>
        <dbReference type="EMBL" id="BDE06884.1"/>
    </source>
</evidence>
<dbReference type="KEGG" id="vab:WPS_21600"/>
<accession>A0AAN2CA21</accession>
<name>A0AAN2CA21_UNVUL</name>
<keyword evidence="2" id="KW-1185">Reference proteome</keyword>
<dbReference type="Proteomes" id="UP001317532">
    <property type="component" value="Chromosome"/>
</dbReference>
<organism evidence="1 2">
    <name type="scientific">Vulcanimicrobium alpinum</name>
    <dbReference type="NCBI Taxonomy" id="3016050"/>
    <lineage>
        <taxon>Bacteria</taxon>
        <taxon>Bacillati</taxon>
        <taxon>Vulcanimicrobiota</taxon>
        <taxon>Vulcanimicrobiia</taxon>
        <taxon>Vulcanimicrobiales</taxon>
        <taxon>Vulcanimicrobiaceae</taxon>
        <taxon>Vulcanimicrobium</taxon>
    </lineage>
</organism>
<protein>
    <submittedName>
        <fullName evidence="1">Uncharacterized protein</fullName>
    </submittedName>
</protein>
<proteinExistence type="predicted"/>
<sequence length="216" mass="23880">MMRRFPTALLIAVIAVLALAGAALIFWPTANKRYASVDQVRLQRSEIRVAQAVTHAKGPIAREEWRLSNLDGASTAQYEATNRAGSRVAKFTYPIHGYDVTFAFEALVRDGVWELRSRPLRGNTDNVYTVSIAQTAGDRSGKHRFTFSDPHYLATSAGREYNIHLDPAKPVPDLLTLKSTATADGRYQKIVDDFASFGPPGFRKTVAAAREKLLKS</sequence>
<dbReference type="AlphaFoldDB" id="A0AAN2CA21"/>
<gene>
    <name evidence="1" type="ORF">WPS_21600</name>
</gene>
<evidence type="ECO:0000313" key="2">
    <source>
        <dbReference type="Proteomes" id="UP001317532"/>
    </source>
</evidence>
<dbReference type="EMBL" id="AP025523">
    <property type="protein sequence ID" value="BDE06884.1"/>
    <property type="molecule type" value="Genomic_DNA"/>
</dbReference>
<reference evidence="1 2" key="1">
    <citation type="journal article" date="2022" name="ISME Commun">
        <title>Vulcanimicrobium alpinus gen. nov. sp. nov., the first cultivated representative of the candidate phylum 'Eremiobacterota', is a metabolically versatile aerobic anoxygenic phototroph.</title>
        <authorList>
            <person name="Yabe S."/>
            <person name="Muto K."/>
            <person name="Abe K."/>
            <person name="Yokota A."/>
            <person name="Staudigel H."/>
            <person name="Tebo B.M."/>
        </authorList>
    </citation>
    <scope>NUCLEOTIDE SEQUENCE [LARGE SCALE GENOMIC DNA]</scope>
    <source>
        <strain evidence="1 2">WC8-2</strain>
    </source>
</reference>